<dbReference type="Pfam" id="PF00078">
    <property type="entry name" value="RVT_1"/>
    <property type="match status" value="1"/>
</dbReference>
<organism evidence="2 3">
    <name type="scientific">Lentibacillus salicampi</name>
    <dbReference type="NCBI Taxonomy" id="175306"/>
    <lineage>
        <taxon>Bacteria</taxon>
        <taxon>Bacillati</taxon>
        <taxon>Bacillota</taxon>
        <taxon>Bacilli</taxon>
        <taxon>Bacillales</taxon>
        <taxon>Bacillaceae</taxon>
        <taxon>Lentibacillus</taxon>
    </lineage>
</organism>
<evidence type="ECO:0000313" key="2">
    <source>
        <dbReference type="EMBL" id="TFJ91362.1"/>
    </source>
</evidence>
<dbReference type="InterPro" id="IPR043502">
    <property type="entry name" value="DNA/RNA_pol_sf"/>
</dbReference>
<dbReference type="PANTHER" id="PTHR34047">
    <property type="entry name" value="NUCLEAR INTRON MATURASE 1, MITOCHONDRIAL-RELATED"/>
    <property type="match status" value="1"/>
</dbReference>
<feature type="domain" description="Reverse transcriptase" evidence="1">
    <location>
        <begin position="57"/>
        <end position="285"/>
    </location>
</feature>
<dbReference type="OrthoDB" id="9793236at2"/>
<keyword evidence="3" id="KW-1185">Reference proteome</keyword>
<comment type="caution">
    <text evidence="2">The sequence shown here is derived from an EMBL/GenBank/DDBJ whole genome shotgun (WGS) entry which is preliminary data.</text>
</comment>
<dbReference type="AlphaFoldDB" id="A0A4Y9A819"/>
<dbReference type="InterPro" id="IPR051083">
    <property type="entry name" value="GrpII_Intron_Splice-Mob/Def"/>
</dbReference>
<proteinExistence type="predicted"/>
<reference evidence="2 3" key="1">
    <citation type="submission" date="2019-03" db="EMBL/GenBank/DDBJ databases">
        <title>Genome sequence of Lentibacillus salicampi ATCC BAA-719.</title>
        <authorList>
            <person name="Maclea K.S."/>
            <person name="Simoes Junior M."/>
        </authorList>
    </citation>
    <scope>NUCLEOTIDE SEQUENCE [LARGE SCALE GENOMIC DNA]</scope>
    <source>
        <strain evidence="2 3">ATCC BAA-719</strain>
    </source>
</reference>
<dbReference type="GO" id="GO:0003964">
    <property type="term" value="F:RNA-directed DNA polymerase activity"/>
    <property type="evidence" value="ECO:0007669"/>
    <property type="project" value="UniProtKB-KW"/>
</dbReference>
<sequence length="478" mass="56531">MNQSLEYKWHSIYGQILFDRKLKAAWEKVESNEGAGGIDKETIDSYRYRLDENLDSLLQRLRNKEYKPSPVKRQYIKKNGKDKRPLGIPTIEDRIVQQAIVDVISPKCENEVFHKWSCGYRPNRGPERVMQIILASIEQGYNYIYDADIKGFFDNIPHKKLMRILNKYIADGTVLNMIWDWLKAGYMEEGKHHKTNSGTVQGGVISPLLANLFLNELDWTLAEHNIRFVRFADDFLLFAKTREDIEKAAEITKTKLKELGLQISAEKTRIVDFHDDDFDFIGFTFGHWRKRKKDGKPYYTAQPEQSTWKDFRQKIKSQTRKTLTLSKEKWVEQLNPIIRGKVNFYHTIHKAIQLNAQYGIGSHCFDKTFGKELQAIDGYIRKRLRVAMIHDHPNQRKGWKMTKKWNNEFFARIGLVPAYWYFYHKIYGFTLESYIQRMNQSQQAKQKRAKTRAKEKGRKYFTPDRMRKIDAVNRMATD</sequence>
<dbReference type="PANTHER" id="PTHR34047:SF8">
    <property type="entry name" value="PROTEIN YKFC"/>
    <property type="match status" value="1"/>
</dbReference>
<dbReference type="InterPro" id="IPR000477">
    <property type="entry name" value="RT_dom"/>
</dbReference>
<dbReference type="NCBIfam" id="TIGR04416">
    <property type="entry name" value="group_II_RT_mat"/>
    <property type="match status" value="1"/>
</dbReference>
<dbReference type="Proteomes" id="UP000298484">
    <property type="component" value="Unassembled WGS sequence"/>
</dbReference>
<evidence type="ECO:0000313" key="3">
    <source>
        <dbReference type="Proteomes" id="UP000298484"/>
    </source>
</evidence>
<keyword evidence="2" id="KW-0808">Transferase</keyword>
<keyword evidence="2" id="KW-0548">Nucleotidyltransferase</keyword>
<dbReference type="InterPro" id="IPR030931">
    <property type="entry name" value="Group_II_RT_mat"/>
</dbReference>
<keyword evidence="2" id="KW-0695">RNA-directed DNA polymerase</keyword>
<dbReference type="PROSITE" id="PS50878">
    <property type="entry name" value="RT_POL"/>
    <property type="match status" value="1"/>
</dbReference>
<protein>
    <submittedName>
        <fullName evidence="2">Group II intron reverse transcriptase/maturase</fullName>
        <ecNumber evidence="2">2.7.7.49</ecNumber>
    </submittedName>
</protein>
<dbReference type="SUPFAM" id="SSF56672">
    <property type="entry name" value="DNA/RNA polymerases"/>
    <property type="match status" value="1"/>
</dbReference>
<dbReference type="EC" id="2.7.7.49" evidence="2"/>
<dbReference type="RefSeq" id="WP_135111597.1">
    <property type="nucleotide sequence ID" value="NZ_SRHY01000056.1"/>
</dbReference>
<gene>
    <name evidence="2" type="primary">ltrA</name>
    <name evidence="2" type="ORF">E4U82_17995</name>
</gene>
<accession>A0A4Y9A819</accession>
<dbReference type="Gene3D" id="3.30.70.270">
    <property type="match status" value="1"/>
</dbReference>
<name>A0A4Y9A819_9BACI</name>
<evidence type="ECO:0000259" key="1">
    <source>
        <dbReference type="PROSITE" id="PS50878"/>
    </source>
</evidence>
<dbReference type="CDD" id="cd01651">
    <property type="entry name" value="RT_G2_intron"/>
    <property type="match status" value="1"/>
</dbReference>
<dbReference type="InterPro" id="IPR043128">
    <property type="entry name" value="Rev_trsase/Diguanyl_cyclase"/>
</dbReference>
<dbReference type="EMBL" id="SRHY01000056">
    <property type="protein sequence ID" value="TFJ91362.1"/>
    <property type="molecule type" value="Genomic_DNA"/>
</dbReference>